<dbReference type="Pfam" id="PF16035">
    <property type="entry name" value="Chalcone_2"/>
    <property type="match status" value="1"/>
</dbReference>
<dbReference type="GO" id="GO:0016872">
    <property type="term" value="F:intramolecular lyase activity"/>
    <property type="evidence" value="ECO:0007669"/>
    <property type="project" value="InterPro"/>
</dbReference>
<dbReference type="EMBL" id="QGNW01001124">
    <property type="protein sequence ID" value="RVW54890.1"/>
    <property type="molecule type" value="Genomic_DNA"/>
</dbReference>
<evidence type="ECO:0000259" key="2">
    <source>
        <dbReference type="Pfam" id="PF16035"/>
    </source>
</evidence>
<evidence type="ECO:0000313" key="4">
    <source>
        <dbReference type="Proteomes" id="UP000288805"/>
    </source>
</evidence>
<proteinExistence type="inferred from homology"/>
<name>A0A438F4E1_VITVI</name>
<gene>
    <name evidence="3" type="primary">FAP1_3</name>
    <name evidence="3" type="ORF">CK203_071546</name>
</gene>
<dbReference type="AlphaFoldDB" id="A0A438F4E1"/>
<dbReference type="InterPro" id="IPR016087">
    <property type="entry name" value="Chalcone_isomerase"/>
</dbReference>
<organism evidence="3 4">
    <name type="scientific">Vitis vinifera</name>
    <name type="common">Grape</name>
    <dbReference type="NCBI Taxonomy" id="29760"/>
    <lineage>
        <taxon>Eukaryota</taxon>
        <taxon>Viridiplantae</taxon>
        <taxon>Streptophyta</taxon>
        <taxon>Embryophyta</taxon>
        <taxon>Tracheophyta</taxon>
        <taxon>Spermatophyta</taxon>
        <taxon>Magnoliopsida</taxon>
        <taxon>eudicotyledons</taxon>
        <taxon>Gunneridae</taxon>
        <taxon>Pentapetalae</taxon>
        <taxon>rosids</taxon>
        <taxon>Vitales</taxon>
        <taxon>Vitaceae</taxon>
        <taxon>Viteae</taxon>
        <taxon>Vitis</taxon>
    </lineage>
</organism>
<sequence length="373" mass="41215">MVSLRFPFSFSQPPNPRHRSSNSFSAAATAFSVAAASGAAVAAAVAVSQNPINPFLQNAFNFFSNHSSPFWASLSIADNPSSVSESKTGVFFPSILNDSRQLLGTGLRKKSVLGLKNIDVYAFGPLLPQGVYADDGDLKRLLSEKYGKLSFSERKDLSKDLMEADICMTVRLQIVYSRLSIRSVRNAFEESVGSRLQKLGGSDNKELLHRFTSQFKDEYKIPKGSVIDLSRERGHVLRTTIDGKEVGNIQSQLLCRSILDLYIGEDPFDRRAKEEVELKLVSLLQKEGDQTVWLVSVPGSHHTTLSEYFCNMRANSWRITASSIVEALGHHQKCSLDFLVDAIRGVFPRTNCTSSFMSDSNNLKPTVLSFSGL</sequence>
<dbReference type="InterPro" id="IPR044228">
    <property type="entry name" value="FAP1"/>
</dbReference>
<comment type="similarity">
    <text evidence="1">Belongs to the chalcone isomerase family.</text>
</comment>
<protein>
    <submittedName>
        <fullName evidence="3">Fatty-acid-binding protein 1</fullName>
    </submittedName>
</protein>
<evidence type="ECO:0000256" key="1">
    <source>
        <dbReference type="ARBA" id="ARBA00007166"/>
    </source>
</evidence>
<evidence type="ECO:0000313" key="3">
    <source>
        <dbReference type="EMBL" id="RVW54890.1"/>
    </source>
</evidence>
<comment type="caution">
    <text evidence="3">The sequence shown here is derived from an EMBL/GenBank/DDBJ whole genome shotgun (WGS) entry which is preliminary data.</text>
</comment>
<dbReference type="InterPro" id="IPR016088">
    <property type="entry name" value="Chalcone_isomerase_3-sand"/>
</dbReference>
<reference evidence="3 4" key="1">
    <citation type="journal article" date="2018" name="PLoS Genet.">
        <title>Population sequencing reveals clonal diversity and ancestral inbreeding in the grapevine cultivar Chardonnay.</title>
        <authorList>
            <person name="Roach M.J."/>
            <person name="Johnson D.L."/>
            <person name="Bohlmann J."/>
            <person name="van Vuuren H.J."/>
            <person name="Jones S.J."/>
            <person name="Pretorius I.S."/>
            <person name="Schmidt S.A."/>
            <person name="Borneman A.R."/>
        </authorList>
    </citation>
    <scope>NUCLEOTIDE SEQUENCE [LARGE SCALE GENOMIC DNA]</scope>
    <source>
        <strain evidence="4">cv. Chardonnay</strain>
        <tissue evidence="3">Leaf</tissue>
    </source>
</reference>
<dbReference type="Proteomes" id="UP000288805">
    <property type="component" value="Unassembled WGS sequence"/>
</dbReference>
<dbReference type="Gene3D" id="1.10.890.20">
    <property type="match status" value="1"/>
</dbReference>
<accession>A0A438F4E1</accession>
<dbReference type="PANTHER" id="PTHR47589">
    <property type="entry name" value="FATTY-ACID-BINDING PROTEIN 1"/>
    <property type="match status" value="1"/>
</dbReference>
<dbReference type="SUPFAM" id="SSF54626">
    <property type="entry name" value="Chalcone isomerase"/>
    <property type="match status" value="1"/>
</dbReference>
<dbReference type="Gene3D" id="3.50.70.10">
    <property type="match status" value="1"/>
</dbReference>
<dbReference type="InterPro" id="IPR016089">
    <property type="entry name" value="Chalcone_isomerase_bundle_sf"/>
</dbReference>
<dbReference type="InterPro" id="IPR036298">
    <property type="entry name" value="Chalcone_isomerase_sf"/>
</dbReference>
<feature type="domain" description="Chalcone isomerase" evidence="2">
    <location>
        <begin position="101"/>
        <end position="276"/>
    </location>
</feature>
<dbReference type="PANTHER" id="PTHR47589:SF5">
    <property type="entry name" value="CHALCONE ISOMERASE DOMAIN-CONTAINING PROTEIN"/>
    <property type="match status" value="1"/>
</dbReference>